<accession>A0A198GSL3</accession>
<dbReference type="AlphaFoldDB" id="A0A198GSL3"/>
<dbReference type="OrthoDB" id="8590202at2"/>
<dbReference type="EMBL" id="LXEN01000004">
    <property type="protein sequence ID" value="OAT39231.1"/>
    <property type="molecule type" value="Genomic_DNA"/>
</dbReference>
<dbReference type="Gene3D" id="2.30.130.30">
    <property type="entry name" value="Hypothetical protein"/>
    <property type="match status" value="1"/>
</dbReference>
<feature type="domain" description="ASCH" evidence="2">
    <location>
        <begin position="8"/>
        <end position="106"/>
    </location>
</feature>
<organism evidence="3 4">
    <name type="scientific">Proteus myxofaciens ATCC 19692</name>
    <dbReference type="NCBI Taxonomy" id="1354337"/>
    <lineage>
        <taxon>Bacteria</taxon>
        <taxon>Pseudomonadati</taxon>
        <taxon>Pseudomonadota</taxon>
        <taxon>Gammaproteobacteria</taxon>
        <taxon>Enterobacterales</taxon>
        <taxon>Morganellaceae</taxon>
        <taxon>Proteus</taxon>
    </lineage>
</organism>
<evidence type="ECO:0000256" key="1">
    <source>
        <dbReference type="ARBA" id="ARBA00022801"/>
    </source>
</evidence>
<evidence type="ECO:0000313" key="4">
    <source>
        <dbReference type="Proteomes" id="UP000094023"/>
    </source>
</evidence>
<keyword evidence="4" id="KW-1185">Reference proteome</keyword>
<dbReference type="PANTHER" id="PTHR38088">
    <property type="entry name" value="UCP029143 FAMILY PROTEIN"/>
    <property type="match status" value="1"/>
</dbReference>
<dbReference type="GO" id="GO:0016787">
    <property type="term" value="F:hydrolase activity"/>
    <property type="evidence" value="ECO:0007669"/>
    <property type="project" value="UniProtKB-KW"/>
</dbReference>
<comment type="caution">
    <text evidence="3">The sequence shown here is derived from an EMBL/GenBank/DDBJ whole genome shotgun (WGS) entry which is preliminary data.</text>
</comment>
<dbReference type="NCBIfam" id="NF003443">
    <property type="entry name" value="PRK04980.1"/>
    <property type="match status" value="1"/>
</dbReference>
<dbReference type="PANTHER" id="PTHR38088:SF2">
    <property type="entry name" value="UCP029143 FAMILY PROTEIN"/>
    <property type="match status" value="1"/>
</dbReference>
<keyword evidence="1" id="KW-0378">Hydrolase</keyword>
<proteinExistence type="predicted"/>
<name>A0A198GSL3_9GAMM</name>
<dbReference type="Pfam" id="PF04266">
    <property type="entry name" value="ASCH"/>
    <property type="match status" value="1"/>
</dbReference>
<dbReference type="InterPro" id="IPR015947">
    <property type="entry name" value="PUA-like_sf"/>
</dbReference>
<dbReference type="RefSeq" id="WP_066745238.1">
    <property type="nucleotide sequence ID" value="NZ_LXEN01000004.1"/>
</dbReference>
<reference evidence="3 4" key="1">
    <citation type="submission" date="2016-04" db="EMBL/GenBank/DDBJ databases">
        <title>ATOL: Assembling a taxonomically balanced genome-scale reconstruction of the evolutionary history of the Enterobacteriaceae.</title>
        <authorList>
            <person name="Plunkett G.III."/>
            <person name="Neeno-Eckwall E.C."/>
            <person name="Glasner J.D."/>
            <person name="Perna N.T."/>
        </authorList>
    </citation>
    <scope>NUCLEOTIDE SEQUENCE [LARGE SCALE GENOMIC DNA]</scope>
    <source>
        <strain evidence="3 4">ATCC 19692</strain>
    </source>
</reference>
<dbReference type="SMART" id="SM01022">
    <property type="entry name" value="ASCH"/>
    <property type="match status" value="1"/>
</dbReference>
<dbReference type="InterPro" id="IPR007374">
    <property type="entry name" value="ASCH_domain"/>
</dbReference>
<dbReference type="CDD" id="cd06552">
    <property type="entry name" value="ASCH_yqfb_like"/>
    <property type="match status" value="1"/>
</dbReference>
<protein>
    <recommendedName>
        <fullName evidence="2">ASCH domain-containing protein</fullName>
    </recommendedName>
</protein>
<evidence type="ECO:0000259" key="2">
    <source>
        <dbReference type="SMART" id="SM01022"/>
    </source>
</evidence>
<gene>
    <name evidence="3" type="ORF">M983_0056</name>
</gene>
<sequence length="106" mass="12376">MQNYPTEITFFESLIPLILSGKKVITIRDKSENNYKVGSIISLFANEHRTYYGKLQILSVQPLQYSEIDEFHAQQEGMCLLDLQQLIKKIYPTTESLYLIEFQLLV</sequence>
<dbReference type="STRING" id="1354337.M983_0056"/>
<dbReference type="SUPFAM" id="SSF88697">
    <property type="entry name" value="PUA domain-like"/>
    <property type="match status" value="1"/>
</dbReference>
<dbReference type="GO" id="GO:0005829">
    <property type="term" value="C:cytosol"/>
    <property type="evidence" value="ECO:0007669"/>
    <property type="project" value="TreeGrafter"/>
</dbReference>
<dbReference type="Proteomes" id="UP000094023">
    <property type="component" value="Unassembled WGS sequence"/>
</dbReference>
<dbReference type="InterPro" id="IPR008314">
    <property type="entry name" value="AC4CH"/>
</dbReference>
<evidence type="ECO:0000313" key="3">
    <source>
        <dbReference type="EMBL" id="OAT39231.1"/>
    </source>
</evidence>